<proteinExistence type="predicted"/>
<protein>
    <submittedName>
        <fullName evidence="1">Uncharacterized protein</fullName>
    </submittedName>
</protein>
<dbReference type="EMBL" id="JARKIB010000409">
    <property type="protein sequence ID" value="KAJ7710282.1"/>
    <property type="molecule type" value="Genomic_DNA"/>
</dbReference>
<dbReference type="AlphaFoldDB" id="A0AAD7MC89"/>
<organism evidence="1 2">
    <name type="scientific">Mycena metata</name>
    <dbReference type="NCBI Taxonomy" id="1033252"/>
    <lineage>
        <taxon>Eukaryota</taxon>
        <taxon>Fungi</taxon>
        <taxon>Dikarya</taxon>
        <taxon>Basidiomycota</taxon>
        <taxon>Agaricomycotina</taxon>
        <taxon>Agaricomycetes</taxon>
        <taxon>Agaricomycetidae</taxon>
        <taxon>Agaricales</taxon>
        <taxon>Marasmiineae</taxon>
        <taxon>Mycenaceae</taxon>
        <taxon>Mycena</taxon>
    </lineage>
</organism>
<keyword evidence="2" id="KW-1185">Reference proteome</keyword>
<name>A0AAD7MC89_9AGAR</name>
<reference evidence="1" key="1">
    <citation type="submission" date="2023-03" db="EMBL/GenBank/DDBJ databases">
        <title>Massive genome expansion in bonnet fungi (Mycena s.s.) driven by repeated elements and novel gene families across ecological guilds.</title>
        <authorList>
            <consortium name="Lawrence Berkeley National Laboratory"/>
            <person name="Harder C.B."/>
            <person name="Miyauchi S."/>
            <person name="Viragh M."/>
            <person name="Kuo A."/>
            <person name="Thoen E."/>
            <person name="Andreopoulos B."/>
            <person name="Lu D."/>
            <person name="Skrede I."/>
            <person name="Drula E."/>
            <person name="Henrissat B."/>
            <person name="Morin E."/>
            <person name="Kohler A."/>
            <person name="Barry K."/>
            <person name="LaButti K."/>
            <person name="Morin E."/>
            <person name="Salamov A."/>
            <person name="Lipzen A."/>
            <person name="Mereny Z."/>
            <person name="Hegedus B."/>
            <person name="Baldrian P."/>
            <person name="Stursova M."/>
            <person name="Weitz H."/>
            <person name="Taylor A."/>
            <person name="Grigoriev I.V."/>
            <person name="Nagy L.G."/>
            <person name="Martin F."/>
            <person name="Kauserud H."/>
        </authorList>
    </citation>
    <scope>NUCLEOTIDE SEQUENCE</scope>
    <source>
        <strain evidence="1">CBHHK182m</strain>
    </source>
</reference>
<gene>
    <name evidence="1" type="ORF">B0H16DRAFT_1480682</name>
</gene>
<comment type="caution">
    <text evidence="1">The sequence shown here is derived from an EMBL/GenBank/DDBJ whole genome shotgun (WGS) entry which is preliminary data.</text>
</comment>
<evidence type="ECO:0000313" key="1">
    <source>
        <dbReference type="EMBL" id="KAJ7710282.1"/>
    </source>
</evidence>
<dbReference type="Proteomes" id="UP001215598">
    <property type="component" value="Unassembled WGS sequence"/>
</dbReference>
<accession>A0AAD7MC89</accession>
<evidence type="ECO:0000313" key="2">
    <source>
        <dbReference type="Proteomes" id="UP001215598"/>
    </source>
</evidence>
<sequence>MTEFKWDVPISWVQYKPALPNVLKTDSNKERYPDCTFPDGTGRSTGRPSRPWQRVNQFEYCLGVLFKEIALNKILSQNIWSFLKRNEGKTHNGLKVHRSGPIDHLEQDLKPKYYDTPVYRWLAVTARLSTGRFWRAKPPTERARHPSNGCRRTVATATGGSPTGKLLLPWNSAPSL</sequence>